<dbReference type="EMBL" id="JBHSJG010000005">
    <property type="protein sequence ID" value="MFC4986559.1"/>
    <property type="molecule type" value="Genomic_DNA"/>
</dbReference>
<name>A0ABD5QBQ1_9EURY</name>
<dbReference type="InterPro" id="IPR050961">
    <property type="entry name" value="BolA/IbaG_stress_morph_reg"/>
</dbReference>
<dbReference type="InterPro" id="IPR002634">
    <property type="entry name" value="BolA"/>
</dbReference>
<dbReference type="PIRSF" id="PIRSF003113">
    <property type="entry name" value="BolA"/>
    <property type="match status" value="1"/>
</dbReference>
<evidence type="ECO:0000256" key="1">
    <source>
        <dbReference type="ARBA" id="ARBA00005578"/>
    </source>
</evidence>
<evidence type="ECO:0000313" key="2">
    <source>
        <dbReference type="EMBL" id="MFC4986559.1"/>
    </source>
</evidence>
<dbReference type="Gene3D" id="3.30.300.90">
    <property type="entry name" value="BolA-like"/>
    <property type="match status" value="1"/>
</dbReference>
<sequence length="83" mass="9283">MNPEDVERVIESELEGAKATVRRARGEHDDDHLAATVVSPTFEGEALVAQHQQVYDALGERMTTDIHAVELSTYTPAEYEEQK</sequence>
<dbReference type="RefSeq" id="WP_114576350.1">
    <property type="nucleotide sequence ID" value="NZ_JAIVEF010000003.1"/>
</dbReference>
<reference evidence="2 3" key="1">
    <citation type="journal article" date="2019" name="Int. J. Syst. Evol. Microbiol.">
        <title>The Global Catalogue of Microorganisms (GCM) 10K type strain sequencing project: providing services to taxonomists for standard genome sequencing and annotation.</title>
        <authorList>
            <consortium name="The Broad Institute Genomics Platform"/>
            <consortium name="The Broad Institute Genome Sequencing Center for Infectious Disease"/>
            <person name="Wu L."/>
            <person name="Ma J."/>
        </authorList>
    </citation>
    <scope>NUCLEOTIDE SEQUENCE [LARGE SCALE GENOMIC DNA]</scope>
    <source>
        <strain evidence="2 3">CGMCC 1.15824</strain>
    </source>
</reference>
<dbReference type="Pfam" id="PF01722">
    <property type="entry name" value="BolA"/>
    <property type="match status" value="1"/>
</dbReference>
<accession>A0ABD5QBQ1</accession>
<dbReference type="AlphaFoldDB" id="A0ABD5QBQ1"/>
<proteinExistence type="inferred from homology"/>
<dbReference type="InterPro" id="IPR036065">
    <property type="entry name" value="BolA-like_sf"/>
</dbReference>
<comment type="caution">
    <text evidence="2">The sequence shown here is derived from an EMBL/GenBank/DDBJ whole genome shotgun (WGS) entry which is preliminary data.</text>
</comment>
<protein>
    <submittedName>
        <fullName evidence="2">BolA family protein</fullName>
    </submittedName>
</protein>
<comment type="similarity">
    <text evidence="1">Belongs to the BolA/IbaG family.</text>
</comment>
<dbReference type="PANTHER" id="PTHR46229">
    <property type="entry name" value="BOLA TRANSCRIPTION REGULATOR"/>
    <property type="match status" value="1"/>
</dbReference>
<evidence type="ECO:0000313" key="3">
    <source>
        <dbReference type="Proteomes" id="UP001595925"/>
    </source>
</evidence>
<keyword evidence="3" id="KW-1185">Reference proteome</keyword>
<dbReference type="Proteomes" id="UP001595925">
    <property type="component" value="Unassembled WGS sequence"/>
</dbReference>
<organism evidence="2 3">
    <name type="scientific">Saliphagus infecundisoli</name>
    <dbReference type="NCBI Taxonomy" id="1849069"/>
    <lineage>
        <taxon>Archaea</taxon>
        <taxon>Methanobacteriati</taxon>
        <taxon>Methanobacteriota</taxon>
        <taxon>Stenosarchaea group</taxon>
        <taxon>Halobacteria</taxon>
        <taxon>Halobacteriales</taxon>
        <taxon>Natrialbaceae</taxon>
        <taxon>Saliphagus</taxon>
    </lineage>
</organism>
<gene>
    <name evidence="2" type="ORF">ACFPFO_01945</name>
</gene>
<dbReference type="SUPFAM" id="SSF82657">
    <property type="entry name" value="BolA-like"/>
    <property type="match status" value="1"/>
</dbReference>
<dbReference type="PANTHER" id="PTHR46229:SF2">
    <property type="entry name" value="BOLA-LIKE PROTEIN 1"/>
    <property type="match status" value="1"/>
</dbReference>